<keyword evidence="1" id="KW-0812">Transmembrane</keyword>
<dbReference type="AlphaFoldDB" id="A0A0Z8HJD6"/>
<dbReference type="Proteomes" id="UP000072618">
    <property type="component" value="Unassembled WGS sequence"/>
</dbReference>
<proteinExistence type="predicted"/>
<evidence type="ECO:0000256" key="1">
    <source>
        <dbReference type="SAM" id="Phobius"/>
    </source>
</evidence>
<reference evidence="2 3" key="1">
    <citation type="submission" date="2016-02" db="EMBL/GenBank/DDBJ databases">
        <authorList>
            <consortium name="Pathogen Informatics"/>
        </authorList>
    </citation>
    <scope>NUCLEOTIDE SEQUENCE [LARGE SCALE GENOMIC DNA]</scope>
    <source>
        <strain evidence="2 3">LSS32</strain>
    </source>
</reference>
<keyword evidence="1" id="KW-1133">Transmembrane helix</keyword>
<dbReference type="EMBL" id="FIGJ01000026">
    <property type="protein sequence ID" value="CYU97452.1"/>
    <property type="molecule type" value="Genomic_DNA"/>
</dbReference>
<feature type="transmembrane region" description="Helical" evidence="1">
    <location>
        <begin position="7"/>
        <end position="27"/>
    </location>
</feature>
<sequence length="61" mass="7392">MKKLPTHIGVIIFIVTLLINWLLPSLAKVLNTFFIWTIVACLLYTIYYWISYWLYVRKQKK</sequence>
<name>A0A0Z8HJD6_STRSU</name>
<evidence type="ECO:0000313" key="2">
    <source>
        <dbReference type="EMBL" id="CYU97452.1"/>
    </source>
</evidence>
<gene>
    <name evidence="2" type="ORF">ERS132394_01898</name>
</gene>
<dbReference type="RefSeq" id="WP_044671957.1">
    <property type="nucleotide sequence ID" value="NZ_CEFF01000010.1"/>
</dbReference>
<evidence type="ECO:0000313" key="3">
    <source>
        <dbReference type="Proteomes" id="UP000072618"/>
    </source>
</evidence>
<keyword evidence="1" id="KW-0472">Membrane</keyword>
<protein>
    <submittedName>
        <fullName evidence="2">Membrane protein</fullName>
    </submittedName>
</protein>
<feature type="transmembrane region" description="Helical" evidence="1">
    <location>
        <begin position="33"/>
        <end position="55"/>
    </location>
</feature>
<organism evidence="2 3">
    <name type="scientific">Streptococcus suis</name>
    <dbReference type="NCBI Taxonomy" id="1307"/>
    <lineage>
        <taxon>Bacteria</taxon>
        <taxon>Bacillati</taxon>
        <taxon>Bacillota</taxon>
        <taxon>Bacilli</taxon>
        <taxon>Lactobacillales</taxon>
        <taxon>Streptococcaceae</taxon>
        <taxon>Streptococcus</taxon>
    </lineage>
</organism>
<accession>A0A0Z8HJD6</accession>